<keyword evidence="7" id="KW-0501">Molybdenum cofactor biosynthesis</keyword>
<keyword evidence="3" id="KW-0479">Metal-binding</keyword>
<accession>A0A0B2ABG1</accession>
<dbReference type="RefSeq" id="WP_039397930.1">
    <property type="nucleotide sequence ID" value="NZ_JTDK01000006.1"/>
</dbReference>
<evidence type="ECO:0000256" key="2">
    <source>
        <dbReference type="ARBA" id="ARBA00022679"/>
    </source>
</evidence>
<name>A0A0B2ABG1_9MICO</name>
<keyword evidence="6" id="KW-0342">GTP-binding</keyword>
<dbReference type="STRING" id="1348253.LK09_08810"/>
<keyword evidence="5" id="KW-0460">Magnesium</keyword>
<evidence type="ECO:0000256" key="7">
    <source>
        <dbReference type="ARBA" id="ARBA00023150"/>
    </source>
</evidence>
<dbReference type="InterPro" id="IPR029044">
    <property type="entry name" value="Nucleotide-diphossugar_trans"/>
</dbReference>
<sequence>MSITAVILAGGRGSRLGGADKARVRIGGATLLSRAVSAARDAGCTSVTVAGPDPADPAVAGVAWVREDPPFTGPAAALVAVLGTAAAETDWTLVLACDLVRPDLAVQQLLRDLPLLPADTDGLCLADASGRPQWLTGIYRTRPLREAASAIPDAGRDAAVRALMDDLAIAAVRAAPEAIADIDTWDDLREWEGTV</sequence>
<dbReference type="GO" id="GO:0046872">
    <property type="term" value="F:metal ion binding"/>
    <property type="evidence" value="ECO:0007669"/>
    <property type="project" value="UniProtKB-KW"/>
</dbReference>
<keyword evidence="10" id="KW-1185">Reference proteome</keyword>
<evidence type="ECO:0000313" key="10">
    <source>
        <dbReference type="Proteomes" id="UP000031030"/>
    </source>
</evidence>
<dbReference type="InterPro" id="IPR013482">
    <property type="entry name" value="Molybde_CF_guanTrfase"/>
</dbReference>
<dbReference type="EMBL" id="JTDK01000006">
    <property type="protein sequence ID" value="KHK98932.1"/>
    <property type="molecule type" value="Genomic_DNA"/>
</dbReference>
<keyword evidence="4" id="KW-0547">Nucleotide-binding</keyword>
<dbReference type="OrthoDB" id="4408226at2"/>
<evidence type="ECO:0000256" key="6">
    <source>
        <dbReference type="ARBA" id="ARBA00023134"/>
    </source>
</evidence>
<protein>
    <recommendedName>
        <fullName evidence="8">MobA-like NTP transferase domain-containing protein</fullName>
    </recommendedName>
</protein>
<evidence type="ECO:0000256" key="1">
    <source>
        <dbReference type="ARBA" id="ARBA00022490"/>
    </source>
</evidence>
<dbReference type="GO" id="GO:0005525">
    <property type="term" value="F:GTP binding"/>
    <property type="evidence" value="ECO:0007669"/>
    <property type="project" value="UniProtKB-KW"/>
</dbReference>
<dbReference type="Pfam" id="PF12804">
    <property type="entry name" value="NTP_transf_3"/>
    <property type="match status" value="1"/>
</dbReference>
<dbReference type="AlphaFoldDB" id="A0A0B2ABG1"/>
<dbReference type="InterPro" id="IPR025877">
    <property type="entry name" value="MobA-like_NTP_Trfase"/>
</dbReference>
<evidence type="ECO:0000313" key="9">
    <source>
        <dbReference type="EMBL" id="KHK98932.1"/>
    </source>
</evidence>
<gene>
    <name evidence="9" type="ORF">LK09_08810</name>
</gene>
<evidence type="ECO:0000256" key="5">
    <source>
        <dbReference type="ARBA" id="ARBA00022842"/>
    </source>
</evidence>
<evidence type="ECO:0000256" key="3">
    <source>
        <dbReference type="ARBA" id="ARBA00022723"/>
    </source>
</evidence>
<dbReference type="Gene3D" id="3.90.550.10">
    <property type="entry name" value="Spore Coat Polysaccharide Biosynthesis Protein SpsA, Chain A"/>
    <property type="match status" value="1"/>
</dbReference>
<comment type="caution">
    <text evidence="9">The sequence shown here is derived from an EMBL/GenBank/DDBJ whole genome shotgun (WGS) entry which is preliminary data.</text>
</comment>
<evidence type="ECO:0000256" key="4">
    <source>
        <dbReference type="ARBA" id="ARBA00022741"/>
    </source>
</evidence>
<dbReference type="PANTHER" id="PTHR19136:SF81">
    <property type="entry name" value="MOLYBDENUM COFACTOR GUANYLYLTRANSFERASE"/>
    <property type="match status" value="1"/>
</dbReference>
<dbReference type="GO" id="GO:0006777">
    <property type="term" value="P:Mo-molybdopterin cofactor biosynthetic process"/>
    <property type="evidence" value="ECO:0007669"/>
    <property type="project" value="UniProtKB-KW"/>
</dbReference>
<proteinExistence type="predicted"/>
<organism evidence="9 10">
    <name type="scientific">Microbacterium mangrovi</name>
    <dbReference type="NCBI Taxonomy" id="1348253"/>
    <lineage>
        <taxon>Bacteria</taxon>
        <taxon>Bacillati</taxon>
        <taxon>Actinomycetota</taxon>
        <taxon>Actinomycetes</taxon>
        <taxon>Micrococcales</taxon>
        <taxon>Microbacteriaceae</taxon>
        <taxon>Microbacterium</taxon>
    </lineage>
</organism>
<dbReference type="Proteomes" id="UP000031030">
    <property type="component" value="Unassembled WGS sequence"/>
</dbReference>
<keyword evidence="2" id="KW-0808">Transferase</keyword>
<feature type="domain" description="MobA-like NTP transferase" evidence="8">
    <location>
        <begin position="5"/>
        <end position="163"/>
    </location>
</feature>
<evidence type="ECO:0000259" key="8">
    <source>
        <dbReference type="Pfam" id="PF12804"/>
    </source>
</evidence>
<dbReference type="CDD" id="cd02503">
    <property type="entry name" value="MobA"/>
    <property type="match status" value="1"/>
</dbReference>
<keyword evidence="1" id="KW-0963">Cytoplasm</keyword>
<dbReference type="PANTHER" id="PTHR19136">
    <property type="entry name" value="MOLYBDENUM COFACTOR GUANYLYLTRANSFERASE"/>
    <property type="match status" value="1"/>
</dbReference>
<dbReference type="GO" id="GO:0016779">
    <property type="term" value="F:nucleotidyltransferase activity"/>
    <property type="evidence" value="ECO:0007669"/>
    <property type="project" value="UniProtKB-ARBA"/>
</dbReference>
<dbReference type="SUPFAM" id="SSF53448">
    <property type="entry name" value="Nucleotide-diphospho-sugar transferases"/>
    <property type="match status" value="1"/>
</dbReference>
<reference evidence="9 10" key="1">
    <citation type="submission" date="2014-11" db="EMBL/GenBank/DDBJ databases">
        <title>Genome sequence of Microbacterium mangrovi MUSC 115(T).</title>
        <authorList>
            <person name="Lee L.-H."/>
        </authorList>
    </citation>
    <scope>NUCLEOTIDE SEQUENCE [LARGE SCALE GENOMIC DNA]</scope>
    <source>
        <strain evidence="9 10">MUSC 115</strain>
    </source>
</reference>